<name>A0A6H1ZJU2_9ZZZZ</name>
<protein>
    <submittedName>
        <fullName evidence="1">Uncharacterized protein</fullName>
    </submittedName>
</protein>
<dbReference type="EMBL" id="MT144075">
    <property type="protein sequence ID" value="QJA48193.1"/>
    <property type="molecule type" value="Genomic_DNA"/>
</dbReference>
<reference evidence="1" key="1">
    <citation type="submission" date="2020-03" db="EMBL/GenBank/DDBJ databases">
        <title>The deep terrestrial virosphere.</title>
        <authorList>
            <person name="Holmfeldt K."/>
            <person name="Nilsson E."/>
            <person name="Simone D."/>
            <person name="Lopez-Fernandez M."/>
            <person name="Wu X."/>
            <person name="de Brujin I."/>
            <person name="Lundin D."/>
            <person name="Andersson A."/>
            <person name="Bertilsson S."/>
            <person name="Dopson M."/>
        </authorList>
    </citation>
    <scope>NUCLEOTIDE SEQUENCE</scope>
    <source>
        <strain evidence="2">MM415B01994</strain>
        <strain evidence="1">TM448A00866</strain>
        <strain evidence="3">TM448B03576</strain>
    </source>
</reference>
<sequence length="163" mass="18456">MSSLYQATEQLKSLEVSIEEAEGVLTEEAMGVYLQSCENFDEAVLSGAGWIKSLDGDIDITEQEIIRLRLRQASLKGRRNRFKRFMVAAMLSFNKPKIKNAIFTVSIRTNPPKVEVDDPTVLPEECFDPQPAKLVLKRVKELIESGKEFAGVRIVREQSLQIR</sequence>
<dbReference type="EMBL" id="MT145026">
    <property type="protein sequence ID" value="QJI02736.1"/>
    <property type="molecule type" value="Genomic_DNA"/>
</dbReference>
<organism evidence="1">
    <name type="scientific">viral metagenome</name>
    <dbReference type="NCBI Taxonomy" id="1070528"/>
    <lineage>
        <taxon>unclassified sequences</taxon>
        <taxon>metagenomes</taxon>
        <taxon>organismal metagenomes</taxon>
    </lineage>
</organism>
<evidence type="ECO:0000313" key="3">
    <source>
        <dbReference type="EMBL" id="QJI02736.1"/>
    </source>
</evidence>
<dbReference type="AlphaFoldDB" id="A0A6H1ZJU2"/>
<evidence type="ECO:0000313" key="2">
    <source>
        <dbReference type="EMBL" id="QJA55761.1"/>
    </source>
</evidence>
<dbReference type="EMBL" id="MT141178">
    <property type="protein sequence ID" value="QJA55761.1"/>
    <property type="molecule type" value="Genomic_DNA"/>
</dbReference>
<dbReference type="Pfam" id="PF05565">
    <property type="entry name" value="Sipho_Gp157"/>
    <property type="match status" value="1"/>
</dbReference>
<proteinExistence type="predicted"/>
<dbReference type="InterPro" id="IPR008840">
    <property type="entry name" value="Sipho_Gp157"/>
</dbReference>
<accession>A0A6H1ZJU2</accession>
<gene>
    <name evidence="2" type="ORF">MM415B01994_0010</name>
    <name evidence="1" type="ORF">TM448A00866_0008</name>
    <name evidence="3" type="ORF">TM448B03576_0004</name>
</gene>
<evidence type="ECO:0000313" key="1">
    <source>
        <dbReference type="EMBL" id="QJA48193.1"/>
    </source>
</evidence>